<dbReference type="Proteomes" id="UP001215598">
    <property type="component" value="Unassembled WGS sequence"/>
</dbReference>
<reference evidence="1" key="1">
    <citation type="submission" date="2023-03" db="EMBL/GenBank/DDBJ databases">
        <title>Massive genome expansion in bonnet fungi (Mycena s.s.) driven by repeated elements and novel gene families across ecological guilds.</title>
        <authorList>
            <consortium name="Lawrence Berkeley National Laboratory"/>
            <person name="Harder C.B."/>
            <person name="Miyauchi S."/>
            <person name="Viragh M."/>
            <person name="Kuo A."/>
            <person name="Thoen E."/>
            <person name="Andreopoulos B."/>
            <person name="Lu D."/>
            <person name="Skrede I."/>
            <person name="Drula E."/>
            <person name="Henrissat B."/>
            <person name="Morin E."/>
            <person name="Kohler A."/>
            <person name="Barry K."/>
            <person name="LaButti K."/>
            <person name="Morin E."/>
            <person name="Salamov A."/>
            <person name="Lipzen A."/>
            <person name="Mereny Z."/>
            <person name="Hegedus B."/>
            <person name="Baldrian P."/>
            <person name="Stursova M."/>
            <person name="Weitz H."/>
            <person name="Taylor A."/>
            <person name="Grigoriev I.V."/>
            <person name="Nagy L.G."/>
            <person name="Martin F."/>
            <person name="Kauserud H."/>
        </authorList>
    </citation>
    <scope>NUCLEOTIDE SEQUENCE</scope>
    <source>
        <strain evidence="1">CBHHK182m</strain>
    </source>
</reference>
<evidence type="ECO:0000313" key="1">
    <source>
        <dbReference type="EMBL" id="KAJ7767674.1"/>
    </source>
</evidence>
<dbReference type="EMBL" id="JARKIB010000021">
    <property type="protein sequence ID" value="KAJ7767674.1"/>
    <property type="molecule type" value="Genomic_DNA"/>
</dbReference>
<protein>
    <submittedName>
        <fullName evidence="1">Uncharacterized protein</fullName>
    </submittedName>
</protein>
<proteinExistence type="predicted"/>
<gene>
    <name evidence="1" type="ORF">B0H16DRAFT_1882403</name>
</gene>
<comment type="caution">
    <text evidence="1">The sequence shown here is derived from an EMBL/GenBank/DDBJ whole genome shotgun (WGS) entry which is preliminary data.</text>
</comment>
<evidence type="ECO:0000313" key="2">
    <source>
        <dbReference type="Proteomes" id="UP001215598"/>
    </source>
</evidence>
<sequence length="312" mass="34499">MVSTRFLTSNGTHRVITDAALWRASTTNPAPAVIAHGASGSATEEQPIGMRRRFFAGDVLGRGHLVSASSTRVYAFALPFVKEGYFPKRKHAPISSFNFLLRPLFSSPSSSSSCVYLPSSPLYAAPQPDFLSGSHLDFFRIQAPVDGPPTLRSAVCSFRTSLVDTPPACAMFSPIPLPVGLSPSSIFPVHPRYTAPAAIWSLRVALRRFRWGRVDGRNSFLNFLRRGALYLVPPRRPEPFACSLRTGLARPSLTYPRISPTPCSITMDAWALVSAAQENRNPRKIFRKRYAGSRDTSYYDMKENLLQEDNSN</sequence>
<keyword evidence="2" id="KW-1185">Reference proteome</keyword>
<organism evidence="1 2">
    <name type="scientific">Mycena metata</name>
    <dbReference type="NCBI Taxonomy" id="1033252"/>
    <lineage>
        <taxon>Eukaryota</taxon>
        <taxon>Fungi</taxon>
        <taxon>Dikarya</taxon>
        <taxon>Basidiomycota</taxon>
        <taxon>Agaricomycotina</taxon>
        <taxon>Agaricomycetes</taxon>
        <taxon>Agaricomycetidae</taxon>
        <taxon>Agaricales</taxon>
        <taxon>Marasmiineae</taxon>
        <taxon>Mycenaceae</taxon>
        <taxon>Mycena</taxon>
    </lineage>
</organism>
<accession>A0AAD7NMK4</accession>
<name>A0AAD7NMK4_9AGAR</name>
<dbReference type="AlphaFoldDB" id="A0AAD7NMK4"/>